<evidence type="ECO:0008006" key="5">
    <source>
        <dbReference type="Google" id="ProtNLM"/>
    </source>
</evidence>
<evidence type="ECO:0000313" key="3">
    <source>
        <dbReference type="EMBL" id="GBP31981.1"/>
    </source>
</evidence>
<proteinExistence type="predicted"/>
<accession>A0A4C1UZT0</accession>
<comment type="caution">
    <text evidence="3">The sequence shown here is derived from an EMBL/GenBank/DDBJ whole genome shotgun (WGS) entry which is preliminary data.</text>
</comment>
<keyword evidence="4" id="KW-1185">Reference proteome</keyword>
<organism evidence="3 4">
    <name type="scientific">Eumeta variegata</name>
    <name type="common">Bagworm moth</name>
    <name type="synonym">Eumeta japonica</name>
    <dbReference type="NCBI Taxonomy" id="151549"/>
    <lineage>
        <taxon>Eukaryota</taxon>
        <taxon>Metazoa</taxon>
        <taxon>Ecdysozoa</taxon>
        <taxon>Arthropoda</taxon>
        <taxon>Hexapoda</taxon>
        <taxon>Insecta</taxon>
        <taxon>Pterygota</taxon>
        <taxon>Neoptera</taxon>
        <taxon>Endopterygota</taxon>
        <taxon>Lepidoptera</taxon>
        <taxon>Glossata</taxon>
        <taxon>Ditrysia</taxon>
        <taxon>Tineoidea</taxon>
        <taxon>Psychidae</taxon>
        <taxon>Oiketicinae</taxon>
        <taxon>Eumeta</taxon>
    </lineage>
</organism>
<reference evidence="3 4" key="1">
    <citation type="journal article" date="2019" name="Commun. Biol.">
        <title>The bagworm genome reveals a unique fibroin gene that provides high tensile strength.</title>
        <authorList>
            <person name="Kono N."/>
            <person name="Nakamura H."/>
            <person name="Ohtoshi R."/>
            <person name="Tomita M."/>
            <person name="Numata K."/>
            <person name="Arakawa K."/>
        </authorList>
    </citation>
    <scope>NUCLEOTIDE SEQUENCE [LARGE SCALE GENOMIC DNA]</scope>
</reference>
<evidence type="ECO:0000313" key="4">
    <source>
        <dbReference type="Proteomes" id="UP000299102"/>
    </source>
</evidence>
<gene>
    <name evidence="3" type="ORF">EVAR_18520_1</name>
</gene>
<feature type="chain" id="PRO_5020041607" description="Secreted protein" evidence="2">
    <location>
        <begin position="21"/>
        <end position="117"/>
    </location>
</feature>
<evidence type="ECO:0000256" key="2">
    <source>
        <dbReference type="SAM" id="SignalP"/>
    </source>
</evidence>
<feature type="signal peptide" evidence="2">
    <location>
        <begin position="1"/>
        <end position="20"/>
    </location>
</feature>
<feature type="region of interest" description="Disordered" evidence="1">
    <location>
        <begin position="21"/>
        <end position="41"/>
    </location>
</feature>
<name>A0A4C1UZT0_EUMVA</name>
<dbReference type="Proteomes" id="UP000299102">
    <property type="component" value="Unassembled WGS sequence"/>
</dbReference>
<sequence length="117" mass="12914">MPIVPLYRLFALSLARSAQAERDIESSTENGPHSWRTRRSGRCGEWPEQLACGAPPARRPRPAAPLTLVKEHSCPPPRPAYAAPTPSVAKNCCFVVTLLGRSRRRIYFGDLSRSGSE</sequence>
<evidence type="ECO:0000256" key="1">
    <source>
        <dbReference type="SAM" id="MobiDB-lite"/>
    </source>
</evidence>
<dbReference type="AlphaFoldDB" id="A0A4C1UZT0"/>
<dbReference type="EMBL" id="BGZK01000253">
    <property type="protein sequence ID" value="GBP31981.1"/>
    <property type="molecule type" value="Genomic_DNA"/>
</dbReference>
<keyword evidence="2" id="KW-0732">Signal</keyword>
<protein>
    <recommendedName>
        <fullName evidence="5">Secreted protein</fullName>
    </recommendedName>
</protein>